<organism evidence="2 3">
    <name type="scientific">Rhizobium lusitanum</name>
    <dbReference type="NCBI Taxonomy" id="293958"/>
    <lineage>
        <taxon>Bacteria</taxon>
        <taxon>Pseudomonadati</taxon>
        <taxon>Pseudomonadota</taxon>
        <taxon>Alphaproteobacteria</taxon>
        <taxon>Hyphomicrobiales</taxon>
        <taxon>Rhizobiaceae</taxon>
        <taxon>Rhizobium/Agrobacterium group</taxon>
        <taxon>Rhizobium</taxon>
    </lineage>
</organism>
<dbReference type="GO" id="GO:0016787">
    <property type="term" value="F:hydrolase activity"/>
    <property type="evidence" value="ECO:0007669"/>
    <property type="project" value="UniProtKB-KW"/>
</dbReference>
<gene>
    <name evidence="2" type="ORF">GGD46_003191</name>
</gene>
<reference evidence="2 3" key="1">
    <citation type="submission" date="2020-08" db="EMBL/GenBank/DDBJ databases">
        <title>Genomic Encyclopedia of Type Strains, Phase IV (KMG-V): Genome sequencing to study the core and pangenomes of soil and plant-associated prokaryotes.</title>
        <authorList>
            <person name="Whitman W."/>
        </authorList>
    </citation>
    <scope>NUCLEOTIDE SEQUENCE [LARGE SCALE GENOMIC DNA]</scope>
    <source>
        <strain evidence="2 3">SEMIA 4060</strain>
    </source>
</reference>
<protein>
    <submittedName>
        <fullName evidence="2">Alpha-beta hydrolase superfamily lysophospholipase</fullName>
    </submittedName>
</protein>
<dbReference type="Gene3D" id="3.40.50.1820">
    <property type="entry name" value="alpha/beta hydrolase"/>
    <property type="match status" value="1"/>
</dbReference>
<proteinExistence type="predicted"/>
<dbReference type="PANTHER" id="PTHR22946">
    <property type="entry name" value="DIENELACTONE HYDROLASE DOMAIN-CONTAINING PROTEIN-RELATED"/>
    <property type="match status" value="1"/>
</dbReference>
<dbReference type="Proteomes" id="UP000565576">
    <property type="component" value="Unassembled WGS sequence"/>
</dbReference>
<comment type="caution">
    <text evidence="2">The sequence shown here is derived from an EMBL/GenBank/DDBJ whole genome shotgun (WGS) entry which is preliminary data.</text>
</comment>
<dbReference type="Gene3D" id="1.20.1440.110">
    <property type="entry name" value="acylaminoacyl peptidase"/>
    <property type="match status" value="1"/>
</dbReference>
<dbReference type="AlphaFoldDB" id="A0A7X0ITV8"/>
<feature type="domain" description="Peptidase S9 prolyl oligopeptidase catalytic" evidence="1">
    <location>
        <begin position="218"/>
        <end position="354"/>
    </location>
</feature>
<keyword evidence="2" id="KW-0378">Hydrolase</keyword>
<dbReference type="Pfam" id="PF00326">
    <property type="entry name" value="Peptidase_S9"/>
    <property type="match status" value="1"/>
</dbReference>
<evidence type="ECO:0000259" key="1">
    <source>
        <dbReference type="Pfam" id="PF00326"/>
    </source>
</evidence>
<dbReference type="InterPro" id="IPR050261">
    <property type="entry name" value="FrsA_esterase"/>
</dbReference>
<dbReference type="RefSeq" id="WP_184705356.1">
    <property type="nucleotide sequence ID" value="NZ_JACHBG010000006.1"/>
</dbReference>
<dbReference type="InterPro" id="IPR001375">
    <property type="entry name" value="Peptidase_S9_cat"/>
</dbReference>
<dbReference type="SUPFAM" id="SSF53474">
    <property type="entry name" value="alpha/beta-Hydrolases"/>
    <property type="match status" value="1"/>
</dbReference>
<dbReference type="PANTHER" id="PTHR22946:SF12">
    <property type="entry name" value="CONIDIAL PIGMENT BIOSYNTHESIS PROTEIN AYG1 (AFU_ORTHOLOGUE AFUA_2G17550)"/>
    <property type="match status" value="1"/>
</dbReference>
<name>A0A7X0ITV8_9HYPH</name>
<evidence type="ECO:0000313" key="2">
    <source>
        <dbReference type="EMBL" id="MBB6485897.1"/>
    </source>
</evidence>
<accession>A0A7X0ITV8</accession>
<dbReference type="InterPro" id="IPR029058">
    <property type="entry name" value="AB_hydrolase_fold"/>
</dbReference>
<evidence type="ECO:0000313" key="3">
    <source>
        <dbReference type="Proteomes" id="UP000565576"/>
    </source>
</evidence>
<dbReference type="EMBL" id="JACHBG010000006">
    <property type="protein sequence ID" value="MBB6485897.1"/>
    <property type="molecule type" value="Genomic_DNA"/>
</dbReference>
<sequence length="357" mass="38704">MTDDLVVKANLAHQRAMAMTRLLDCGMDYADASRLHARASEGEPWDVIAEAIAAERLAQADRAEAEGRVVTAAEARRRGIAALVFAQMAFNFDEPRKVELYRKLIAACGRLGPVFDLPFERVETEFSEKRLIGWLVRPASLAARGTVILFGGQSGWGAAYLPLARELARRGLATILAEGPGQGETRIEQGLYLQEGIEAAFGRWVDFIVADPSLGTPGIWGNSYGGLWAARTASSDSRIGACCINGSFARPAILPFRTAFEQSAAMIGSEDRAVIEAVMAKLRFDPTQQRIACPLLILHGGADPLVTLEDQQPFLDAATGEAVLHVWPDGEHTIYNHSFERTALVADWFAARLGPAA</sequence>